<dbReference type="Proteomes" id="UP000654482">
    <property type="component" value="Unassembled WGS sequence"/>
</dbReference>
<sequence>MDEATTKEPQYQEHITLGQTKGLTQLGFRANATWHQDPRRLLFVLSRYKFVSKMLSGKQKVLEVGCGDAFATRIVLQEVGSICAIDFDPVFVDHVNEQMEDPWTFDCRVHDMLSGPVEGGFDAAYSLDVIEHIPKEDECTFVNNIAQSLSENGVLIVGAPSIQSQVYASEGSKQGHINCKDQKELKALMQNYFFNVFMFSMNDEVVHTGFHPMAHYLFALCVGRK</sequence>
<dbReference type="GO" id="GO:0032259">
    <property type="term" value="P:methylation"/>
    <property type="evidence" value="ECO:0007669"/>
    <property type="project" value="UniProtKB-KW"/>
</dbReference>
<gene>
    <name evidence="3" type="ORF">IQ249_13245</name>
</gene>
<feature type="domain" description="Methyltransferase" evidence="2">
    <location>
        <begin position="61"/>
        <end position="153"/>
    </location>
</feature>
<keyword evidence="1" id="KW-0808">Transferase</keyword>
<organism evidence="3 4">
    <name type="scientific">Lusitaniella coriacea LEGE 07157</name>
    <dbReference type="NCBI Taxonomy" id="945747"/>
    <lineage>
        <taxon>Bacteria</taxon>
        <taxon>Bacillati</taxon>
        <taxon>Cyanobacteriota</taxon>
        <taxon>Cyanophyceae</taxon>
        <taxon>Spirulinales</taxon>
        <taxon>Lusitaniellaceae</taxon>
        <taxon>Lusitaniella</taxon>
    </lineage>
</organism>
<comment type="caution">
    <text evidence="3">The sequence shown here is derived from an EMBL/GenBank/DDBJ whole genome shotgun (WGS) entry which is preliminary data.</text>
</comment>
<accession>A0A8J7DX77</accession>
<dbReference type="InterPro" id="IPR041698">
    <property type="entry name" value="Methyltransf_25"/>
</dbReference>
<dbReference type="EMBL" id="JADEWZ010000018">
    <property type="protein sequence ID" value="MBE9116866.1"/>
    <property type="molecule type" value="Genomic_DNA"/>
</dbReference>
<dbReference type="Pfam" id="PF13649">
    <property type="entry name" value="Methyltransf_25"/>
    <property type="match status" value="1"/>
</dbReference>
<dbReference type="Gene3D" id="3.40.50.150">
    <property type="entry name" value="Vaccinia Virus protein VP39"/>
    <property type="match status" value="1"/>
</dbReference>
<dbReference type="PANTHER" id="PTHR43861">
    <property type="entry name" value="TRANS-ACONITATE 2-METHYLTRANSFERASE-RELATED"/>
    <property type="match status" value="1"/>
</dbReference>
<proteinExistence type="predicted"/>
<name>A0A8J7DX77_9CYAN</name>
<dbReference type="InterPro" id="IPR029063">
    <property type="entry name" value="SAM-dependent_MTases_sf"/>
</dbReference>
<dbReference type="RefSeq" id="WP_194029958.1">
    <property type="nucleotide sequence ID" value="NZ_JADEWZ010000018.1"/>
</dbReference>
<evidence type="ECO:0000313" key="4">
    <source>
        <dbReference type="Proteomes" id="UP000654482"/>
    </source>
</evidence>
<reference evidence="3" key="1">
    <citation type="submission" date="2020-10" db="EMBL/GenBank/DDBJ databases">
        <authorList>
            <person name="Castelo-Branco R."/>
            <person name="Eusebio N."/>
            <person name="Adriana R."/>
            <person name="Vieira A."/>
            <person name="Brugerolle De Fraissinette N."/>
            <person name="Rezende De Castro R."/>
            <person name="Schneider M.P."/>
            <person name="Vasconcelos V."/>
            <person name="Leao P.N."/>
        </authorList>
    </citation>
    <scope>NUCLEOTIDE SEQUENCE</scope>
    <source>
        <strain evidence="3">LEGE 07157</strain>
    </source>
</reference>
<dbReference type="GO" id="GO:0008168">
    <property type="term" value="F:methyltransferase activity"/>
    <property type="evidence" value="ECO:0007669"/>
    <property type="project" value="UniProtKB-KW"/>
</dbReference>
<evidence type="ECO:0000256" key="1">
    <source>
        <dbReference type="ARBA" id="ARBA00022679"/>
    </source>
</evidence>
<protein>
    <submittedName>
        <fullName evidence="3">Class I SAM-dependent methyltransferase</fullName>
    </submittedName>
</protein>
<evidence type="ECO:0000313" key="3">
    <source>
        <dbReference type="EMBL" id="MBE9116866.1"/>
    </source>
</evidence>
<keyword evidence="4" id="KW-1185">Reference proteome</keyword>
<dbReference type="CDD" id="cd02440">
    <property type="entry name" value="AdoMet_MTases"/>
    <property type="match status" value="1"/>
</dbReference>
<dbReference type="AlphaFoldDB" id="A0A8J7DX77"/>
<dbReference type="SUPFAM" id="SSF53335">
    <property type="entry name" value="S-adenosyl-L-methionine-dependent methyltransferases"/>
    <property type="match status" value="1"/>
</dbReference>
<evidence type="ECO:0000259" key="2">
    <source>
        <dbReference type="Pfam" id="PF13649"/>
    </source>
</evidence>
<keyword evidence="3" id="KW-0489">Methyltransferase</keyword>